<sequence length="323" mass="35681">MTYLWRNCSLNENKYILSEKLKTYGNTKPHPRFVKNSANNLKLKRFLASHKILAKLVQWNDMLNSLSDEFCEQETSGCELNEVKAITSTDSIRHTVPKLPADSGSKAIATPTLPMNTWQNVPAEMAQPPSSSGDQKAECRSMATNASSKLGTEKTKIVTPHSGKTKADTHSISASNLIAASSKIRPVKTIEQSNFSNDSHKCTQFSSAIKTEVQPIEPSAEIMLETANTPTLPPSAEPTPPLINLRPVSPIPSTSRLHQAGTSDQQTTHQAKKKMTVRDLYPMECDEIDSELTDVINKTQKCRSIMRKLFQRNVPFASASDVI</sequence>
<name>A0A8J2MU96_COTCN</name>
<protein>
    <submittedName>
        <fullName evidence="2">Uncharacterized protein</fullName>
    </submittedName>
</protein>
<reference evidence="2" key="1">
    <citation type="submission" date="2021-04" db="EMBL/GenBank/DDBJ databases">
        <authorList>
            <person name="Chebbi M.A.C M."/>
        </authorList>
    </citation>
    <scope>NUCLEOTIDE SEQUENCE</scope>
</reference>
<comment type="caution">
    <text evidence="2">The sequence shown here is derived from an EMBL/GenBank/DDBJ whole genome shotgun (WGS) entry which is preliminary data.</text>
</comment>
<accession>A0A8J2MU96</accession>
<feature type="compositionally biased region" description="Polar residues" evidence="1">
    <location>
        <begin position="254"/>
        <end position="269"/>
    </location>
</feature>
<dbReference type="EMBL" id="CAJNRD030001122">
    <property type="protein sequence ID" value="CAG5100637.1"/>
    <property type="molecule type" value="Genomic_DNA"/>
</dbReference>
<gene>
    <name evidence="2" type="ORF">HICCMSTLAB_LOCUS9710</name>
</gene>
<dbReference type="AlphaFoldDB" id="A0A8J2MU96"/>
<evidence type="ECO:0000313" key="2">
    <source>
        <dbReference type="EMBL" id="CAG5100637.1"/>
    </source>
</evidence>
<proteinExistence type="predicted"/>
<evidence type="ECO:0000313" key="3">
    <source>
        <dbReference type="Proteomes" id="UP000786811"/>
    </source>
</evidence>
<keyword evidence="3" id="KW-1185">Reference proteome</keyword>
<evidence type="ECO:0000256" key="1">
    <source>
        <dbReference type="SAM" id="MobiDB-lite"/>
    </source>
</evidence>
<organism evidence="2 3">
    <name type="scientific">Cotesia congregata</name>
    <name type="common">Parasitoid wasp</name>
    <name type="synonym">Apanteles congregatus</name>
    <dbReference type="NCBI Taxonomy" id="51543"/>
    <lineage>
        <taxon>Eukaryota</taxon>
        <taxon>Metazoa</taxon>
        <taxon>Ecdysozoa</taxon>
        <taxon>Arthropoda</taxon>
        <taxon>Hexapoda</taxon>
        <taxon>Insecta</taxon>
        <taxon>Pterygota</taxon>
        <taxon>Neoptera</taxon>
        <taxon>Endopterygota</taxon>
        <taxon>Hymenoptera</taxon>
        <taxon>Apocrita</taxon>
        <taxon>Ichneumonoidea</taxon>
        <taxon>Braconidae</taxon>
        <taxon>Microgastrinae</taxon>
        <taxon>Cotesia</taxon>
    </lineage>
</organism>
<feature type="region of interest" description="Disordered" evidence="1">
    <location>
        <begin position="254"/>
        <end position="274"/>
    </location>
</feature>
<dbReference type="Proteomes" id="UP000786811">
    <property type="component" value="Unassembled WGS sequence"/>
</dbReference>